<dbReference type="EMBL" id="CP104973">
    <property type="protein sequence ID" value="UXN59861.1"/>
    <property type="molecule type" value="Genomic_DNA"/>
</dbReference>
<sequence length="43" mass="4442">MDEPATKSDLVAAVKAQILSLTLYFGAIISVGIGLVVLILAAR</sequence>
<accession>A0ACD4D1Y6</accession>
<proteinExistence type="predicted"/>
<organism evidence="1 2">
    <name type="scientific">Phyllobacterium zundukense</name>
    <dbReference type="NCBI Taxonomy" id="1867719"/>
    <lineage>
        <taxon>Bacteria</taxon>
        <taxon>Pseudomonadati</taxon>
        <taxon>Pseudomonadota</taxon>
        <taxon>Alphaproteobacteria</taxon>
        <taxon>Hyphomicrobiales</taxon>
        <taxon>Phyllobacteriaceae</taxon>
        <taxon>Phyllobacterium</taxon>
    </lineage>
</organism>
<name>A0ACD4D1Y6_9HYPH</name>
<reference evidence="1" key="1">
    <citation type="submission" date="2022-09" db="EMBL/GenBank/DDBJ databases">
        <title>Interaction between co-microsymbionts with complementary sets of symbiotic genes in legume-rhizobium systems.</title>
        <authorList>
            <person name="Safronova V."/>
            <person name="Sazanova A."/>
            <person name="Afonin A."/>
            <person name="Chirak E."/>
        </authorList>
    </citation>
    <scope>NUCLEOTIDE SEQUENCE</scope>
    <source>
        <strain evidence="1">A18/3m</strain>
    </source>
</reference>
<gene>
    <name evidence="1" type="ORF">N8E88_25400</name>
</gene>
<evidence type="ECO:0000313" key="2">
    <source>
        <dbReference type="Proteomes" id="UP001061991"/>
    </source>
</evidence>
<protein>
    <submittedName>
        <fullName evidence="1">Uncharacterized protein</fullName>
    </submittedName>
</protein>
<dbReference type="Proteomes" id="UP001061991">
    <property type="component" value="Chromosome"/>
</dbReference>
<evidence type="ECO:0000313" key="1">
    <source>
        <dbReference type="EMBL" id="UXN59861.1"/>
    </source>
</evidence>
<keyword evidence="2" id="KW-1185">Reference proteome</keyword>